<dbReference type="STRING" id="137265.SAMN05421684_2057"/>
<feature type="domain" description="AbiEi antitoxin N-terminal" evidence="1">
    <location>
        <begin position="12"/>
        <end position="58"/>
    </location>
</feature>
<organism evidence="2 3">
    <name type="scientific">Asanoa ishikariensis</name>
    <dbReference type="NCBI Taxonomy" id="137265"/>
    <lineage>
        <taxon>Bacteria</taxon>
        <taxon>Bacillati</taxon>
        <taxon>Actinomycetota</taxon>
        <taxon>Actinomycetes</taxon>
        <taxon>Micromonosporales</taxon>
        <taxon>Micromonosporaceae</taxon>
        <taxon>Asanoa</taxon>
    </lineage>
</organism>
<keyword evidence="3" id="KW-1185">Reference proteome</keyword>
<sequence length="333" mass="37328">MTATSRTTRVDISDLAERQQQIVTRAQLLVAGYDDMAIYRRTRSARWQRVLPGVYVLTTGHLSDEQRRIAAALYAGENAQITSLAALAWHGFRYAPISDRVQLLVPHEARRRSAGHVIVARAMELDPNARDAGLYRVCSPARAVVDAGRELRELRPIRAITAEAVQRGFTDPPALVDEIRRAKRSRTALIRRVVDEILAGVRSAPEAELRECLAGSALAPLLRWNPPLHEKDGTRLPTPDAWIADSALAIEVDSQEFHYSADGWRRTMDRHNELGRVGVLVLHFTPAEIRTNPRRVRRLIEQTHDARLGSVTCDVLTRDPSYAESVKKGPLLR</sequence>
<dbReference type="OrthoDB" id="4870610at2"/>
<reference evidence="3" key="1">
    <citation type="submission" date="2016-10" db="EMBL/GenBank/DDBJ databases">
        <authorList>
            <person name="Varghese N."/>
            <person name="Submissions S."/>
        </authorList>
    </citation>
    <scope>NUCLEOTIDE SEQUENCE [LARGE SCALE GENOMIC DNA]</scope>
    <source>
        <strain evidence="3">DSM 44718</strain>
    </source>
</reference>
<evidence type="ECO:0000259" key="1">
    <source>
        <dbReference type="Pfam" id="PF13338"/>
    </source>
</evidence>
<proteinExistence type="predicted"/>
<accession>A0A1H3NGB9</accession>
<evidence type="ECO:0000313" key="2">
    <source>
        <dbReference type="EMBL" id="SDY87947.1"/>
    </source>
</evidence>
<dbReference type="Proteomes" id="UP000199632">
    <property type="component" value="Unassembled WGS sequence"/>
</dbReference>
<dbReference type="InterPro" id="IPR025159">
    <property type="entry name" value="AbiEi_N"/>
</dbReference>
<dbReference type="EMBL" id="FNQB01000001">
    <property type="protein sequence ID" value="SDY87947.1"/>
    <property type="molecule type" value="Genomic_DNA"/>
</dbReference>
<dbReference type="RefSeq" id="WP_143049714.1">
    <property type="nucleotide sequence ID" value="NZ_BOND01000027.1"/>
</dbReference>
<dbReference type="AlphaFoldDB" id="A0A1H3NGB9"/>
<evidence type="ECO:0000313" key="3">
    <source>
        <dbReference type="Proteomes" id="UP000199632"/>
    </source>
</evidence>
<gene>
    <name evidence="2" type="ORF">SAMN05421684_2057</name>
</gene>
<name>A0A1H3NGB9_9ACTN</name>
<protein>
    <recommendedName>
        <fullName evidence="1">AbiEi antitoxin N-terminal domain-containing protein</fullName>
    </recommendedName>
</protein>
<dbReference type="Pfam" id="PF13338">
    <property type="entry name" value="AbiEi_4"/>
    <property type="match status" value="1"/>
</dbReference>